<keyword evidence="2" id="KW-0378">Hydrolase</keyword>
<evidence type="ECO:0000256" key="2">
    <source>
        <dbReference type="ARBA" id="ARBA00022801"/>
    </source>
</evidence>
<comment type="caution">
    <text evidence="5">The sequence shown here is derived from an EMBL/GenBank/DDBJ whole genome shotgun (WGS) entry which is preliminary data.</text>
</comment>
<dbReference type="GO" id="GO:0008477">
    <property type="term" value="F:purine nucleosidase activity"/>
    <property type="evidence" value="ECO:0007669"/>
    <property type="project" value="TreeGrafter"/>
</dbReference>
<keyword evidence="3" id="KW-0326">Glycosidase</keyword>
<dbReference type="CDD" id="cd02651">
    <property type="entry name" value="nuc_hydro_IU_UC_XIUA"/>
    <property type="match status" value="1"/>
</dbReference>
<evidence type="ECO:0000256" key="3">
    <source>
        <dbReference type="ARBA" id="ARBA00023295"/>
    </source>
</evidence>
<gene>
    <name evidence="5" type="ORF">BB561_003205</name>
</gene>
<comment type="similarity">
    <text evidence="1">Belongs to the IUNH family.</text>
</comment>
<dbReference type="OrthoDB" id="5783963at2759"/>
<dbReference type="InterPro" id="IPR036452">
    <property type="entry name" value="Ribo_hydro-like"/>
</dbReference>
<keyword evidence="6" id="KW-1185">Reference proteome</keyword>
<dbReference type="EMBL" id="MBFR01000124">
    <property type="protein sequence ID" value="PVU93565.1"/>
    <property type="molecule type" value="Genomic_DNA"/>
</dbReference>
<feature type="domain" description="Inosine/uridine-preferring nucleoside hydrolase" evidence="4">
    <location>
        <begin position="11"/>
        <end position="320"/>
    </location>
</feature>
<accession>A0A2T9YMI9</accession>
<evidence type="ECO:0000256" key="1">
    <source>
        <dbReference type="ARBA" id="ARBA00009176"/>
    </source>
</evidence>
<evidence type="ECO:0000313" key="6">
    <source>
        <dbReference type="Proteomes" id="UP000245383"/>
    </source>
</evidence>
<evidence type="ECO:0000259" key="4">
    <source>
        <dbReference type="Pfam" id="PF01156"/>
    </source>
</evidence>
<dbReference type="InterPro" id="IPR023186">
    <property type="entry name" value="IUNH"/>
</dbReference>
<dbReference type="AlphaFoldDB" id="A0A2T9YMI9"/>
<dbReference type="GO" id="GO:0006152">
    <property type="term" value="P:purine nucleoside catabolic process"/>
    <property type="evidence" value="ECO:0007669"/>
    <property type="project" value="TreeGrafter"/>
</dbReference>
<dbReference type="STRING" id="133385.A0A2T9YMI9"/>
<dbReference type="GO" id="GO:0005829">
    <property type="term" value="C:cytosol"/>
    <property type="evidence" value="ECO:0007669"/>
    <property type="project" value="TreeGrafter"/>
</dbReference>
<dbReference type="PANTHER" id="PTHR12304">
    <property type="entry name" value="INOSINE-URIDINE PREFERRING NUCLEOSIDE HYDROLASE"/>
    <property type="match status" value="1"/>
</dbReference>
<dbReference type="InterPro" id="IPR001910">
    <property type="entry name" value="Inosine/uridine_hydrolase_dom"/>
</dbReference>
<reference evidence="5 6" key="1">
    <citation type="journal article" date="2018" name="MBio">
        <title>Comparative Genomics Reveals the Core Gene Toolbox for the Fungus-Insect Symbiosis.</title>
        <authorList>
            <person name="Wang Y."/>
            <person name="Stata M."/>
            <person name="Wang W."/>
            <person name="Stajich J.E."/>
            <person name="White M.M."/>
            <person name="Moncalvo J.M."/>
        </authorList>
    </citation>
    <scope>NUCLEOTIDE SEQUENCE [LARGE SCALE GENOMIC DNA]</scope>
    <source>
        <strain evidence="5 6">SWE-8-4</strain>
    </source>
</reference>
<evidence type="ECO:0000313" key="5">
    <source>
        <dbReference type="EMBL" id="PVU93565.1"/>
    </source>
</evidence>
<dbReference type="SUPFAM" id="SSF53590">
    <property type="entry name" value="Nucleoside hydrolase"/>
    <property type="match status" value="1"/>
</dbReference>
<proteinExistence type="inferred from homology"/>
<dbReference type="Gene3D" id="3.90.245.10">
    <property type="entry name" value="Ribonucleoside hydrolase-like"/>
    <property type="match status" value="1"/>
</dbReference>
<sequence length="335" mass="36219">MASTSDNRIPIWLDCDPGQDDLHAIIMAKFHPKLNLLGISTVHGNTILENTFKNASRVLKVCGVSDIKVYAGAPKVNNRPLLREAKNASYIHGVTGLDGSDLLPEADLSLMQTGVNGIQAMAEAIIAHPEPVVLAAVGPLTNIALLVSTYPEAKANIREVLLMGGGIAFGNTTPVAEFNVYADPEALQVVLNAGLNRVVMVPLDCTHQSKYTPEKQQKFTDEISPINANFAKMINDLTNFVRKMYVGFGVDPNNINWHDAIAVYHCIAPETFKDVNMYVSTVYGHGVQGEGQTIGDSKGSTGKAVNCVVAMGMNDDLFFEEMFKAWKLAAESSIL</sequence>
<protein>
    <recommendedName>
        <fullName evidence="4">Inosine/uridine-preferring nucleoside hydrolase domain-containing protein</fullName>
    </recommendedName>
</protein>
<name>A0A2T9YMI9_9FUNG</name>
<dbReference type="Pfam" id="PF01156">
    <property type="entry name" value="IU_nuc_hydro"/>
    <property type="match status" value="1"/>
</dbReference>
<dbReference type="PANTHER" id="PTHR12304:SF4">
    <property type="entry name" value="URIDINE NUCLEOSIDASE"/>
    <property type="match status" value="1"/>
</dbReference>
<dbReference type="Proteomes" id="UP000245383">
    <property type="component" value="Unassembled WGS sequence"/>
</dbReference>
<organism evidence="5 6">
    <name type="scientific">Smittium simulii</name>
    <dbReference type="NCBI Taxonomy" id="133385"/>
    <lineage>
        <taxon>Eukaryota</taxon>
        <taxon>Fungi</taxon>
        <taxon>Fungi incertae sedis</taxon>
        <taxon>Zoopagomycota</taxon>
        <taxon>Kickxellomycotina</taxon>
        <taxon>Harpellomycetes</taxon>
        <taxon>Harpellales</taxon>
        <taxon>Legeriomycetaceae</taxon>
        <taxon>Smittium</taxon>
    </lineage>
</organism>